<dbReference type="Gene3D" id="3.30.70.270">
    <property type="match status" value="1"/>
</dbReference>
<sequence>VKIEHQCASGLLQPLDIPVWKWDEISMGFVTGNPRTQKKNDSIWEIVRLHGTPAAIVSNRDPRFTSRFWKEDMLRSCALEWTGNWDEYFCLVEFAYNKSWHASIKATPYELLYGRKCRVPICWNEAGERVIEGPKLIEVTNEKVIVAKEKHKEARSRQKSYADRHMRELAFNPYLLVYSKTKEEHEENLCIVLGTLPDGITMDLTKVEAITKWPRPKTVTEIRSFLGLAGYYWRFVEGFSHLALLLTKLMRKGEKFVWDEEREKSFEELKKRLVSAPILTLPSGSSELETTLLVKWYEAIIAMFVGKCLICQQTGNWDEYFCLVEFAYNKSWHASIKATPYELLYGRKCRVPICWNEAGERVIKGPKLIEVTNEKVIVAKEKHKESRSRQKSYADRHIRELAFNPSAPGNISPDPPDNLSKYLLASLAILPFHDMQAYNIVANKPHISLQDPVTPPTILTSSPVIPPSLLFNPRYFFVPEELLPPKKQIHPPSSSLTTLSNSSRKQACILVPPSFLTYTPTPPQIYELGKSYIKVHVKHHEEQVESILNYLEELSFHCIEKIEETLVNGWIIIPRDFDEVKTKLKEARTKYVKYKRNVWDRERRLLLFTLGFLI</sequence>
<keyword evidence="1" id="KW-0808">Transferase</keyword>
<accession>A0A699HMX8</accession>
<proteinExistence type="predicted"/>
<dbReference type="PANTHER" id="PTHR45835">
    <property type="entry name" value="YALI0A06105P"/>
    <property type="match status" value="1"/>
</dbReference>
<dbReference type="Gene3D" id="3.30.420.10">
    <property type="entry name" value="Ribonuclease H-like superfamily/Ribonuclease H"/>
    <property type="match status" value="2"/>
</dbReference>
<dbReference type="GO" id="GO:0003676">
    <property type="term" value="F:nucleic acid binding"/>
    <property type="evidence" value="ECO:0007669"/>
    <property type="project" value="InterPro"/>
</dbReference>
<dbReference type="InterPro" id="IPR036397">
    <property type="entry name" value="RNaseH_sf"/>
</dbReference>
<organism evidence="1">
    <name type="scientific">Tanacetum cinerariifolium</name>
    <name type="common">Dalmatian daisy</name>
    <name type="synonym">Chrysanthemum cinerariifolium</name>
    <dbReference type="NCBI Taxonomy" id="118510"/>
    <lineage>
        <taxon>Eukaryota</taxon>
        <taxon>Viridiplantae</taxon>
        <taxon>Streptophyta</taxon>
        <taxon>Embryophyta</taxon>
        <taxon>Tracheophyta</taxon>
        <taxon>Spermatophyta</taxon>
        <taxon>Magnoliopsida</taxon>
        <taxon>eudicotyledons</taxon>
        <taxon>Gunneridae</taxon>
        <taxon>Pentapetalae</taxon>
        <taxon>asterids</taxon>
        <taxon>campanulids</taxon>
        <taxon>Asterales</taxon>
        <taxon>Asteraceae</taxon>
        <taxon>Asteroideae</taxon>
        <taxon>Anthemideae</taxon>
        <taxon>Anthemidinae</taxon>
        <taxon>Tanacetum</taxon>
    </lineage>
</organism>
<dbReference type="GO" id="GO:0016740">
    <property type="term" value="F:transferase activity"/>
    <property type="evidence" value="ECO:0007669"/>
    <property type="project" value="UniProtKB-KW"/>
</dbReference>
<protein>
    <submittedName>
        <fullName evidence="1">Putative nucleotidyltransferase, ribonuclease H</fullName>
    </submittedName>
</protein>
<dbReference type="SUPFAM" id="SSF53098">
    <property type="entry name" value="Ribonuclease H-like"/>
    <property type="match status" value="1"/>
</dbReference>
<dbReference type="InterPro" id="IPR043128">
    <property type="entry name" value="Rev_trsase/Diguanyl_cyclase"/>
</dbReference>
<reference evidence="1" key="1">
    <citation type="journal article" date="2019" name="Sci. Rep.">
        <title>Draft genome of Tanacetum cinerariifolium, the natural source of mosquito coil.</title>
        <authorList>
            <person name="Yamashiro T."/>
            <person name="Shiraishi A."/>
            <person name="Satake H."/>
            <person name="Nakayama K."/>
        </authorList>
    </citation>
    <scope>NUCLEOTIDE SEQUENCE</scope>
</reference>
<comment type="caution">
    <text evidence="1">The sequence shown here is derived from an EMBL/GenBank/DDBJ whole genome shotgun (WGS) entry which is preliminary data.</text>
</comment>
<gene>
    <name evidence="1" type="ORF">Tci_428712</name>
</gene>
<evidence type="ECO:0000313" key="1">
    <source>
        <dbReference type="EMBL" id="GEY56738.1"/>
    </source>
</evidence>
<feature type="non-terminal residue" evidence="1">
    <location>
        <position position="1"/>
    </location>
</feature>
<dbReference type="FunFam" id="3.30.70.270:FF:000020">
    <property type="entry name" value="Transposon Tf2-6 polyprotein-like Protein"/>
    <property type="match status" value="1"/>
</dbReference>
<dbReference type="AlphaFoldDB" id="A0A699HMX8"/>
<name>A0A699HMX8_TANCI</name>
<dbReference type="SUPFAM" id="SSF56672">
    <property type="entry name" value="DNA/RNA polymerases"/>
    <property type="match status" value="1"/>
</dbReference>
<dbReference type="PANTHER" id="PTHR45835:SF99">
    <property type="entry name" value="CHROMO DOMAIN-CONTAINING PROTEIN-RELATED"/>
    <property type="match status" value="1"/>
</dbReference>
<dbReference type="InterPro" id="IPR043502">
    <property type="entry name" value="DNA/RNA_pol_sf"/>
</dbReference>
<dbReference type="InterPro" id="IPR012337">
    <property type="entry name" value="RNaseH-like_sf"/>
</dbReference>
<dbReference type="EMBL" id="BKCJ010189582">
    <property type="protein sequence ID" value="GEY56738.1"/>
    <property type="molecule type" value="Genomic_DNA"/>
</dbReference>